<comment type="caution">
    <text evidence="9">The sequence shown here is derived from an EMBL/GenBank/DDBJ whole genome shotgun (WGS) entry which is preliminary data.</text>
</comment>
<dbReference type="Pfam" id="PF02397">
    <property type="entry name" value="Bac_transf"/>
    <property type="match status" value="1"/>
</dbReference>
<accession>A0AAW9QUG9</accession>
<evidence type="ECO:0000256" key="5">
    <source>
        <dbReference type="ARBA" id="ARBA00022989"/>
    </source>
</evidence>
<protein>
    <submittedName>
        <fullName evidence="9">Sugar transferase</fullName>
        <ecNumber evidence="9">2.7.8.-</ecNumber>
    </submittedName>
</protein>
<dbReference type="PANTHER" id="PTHR30576:SF0">
    <property type="entry name" value="UNDECAPRENYL-PHOSPHATE N-ACETYLGALACTOSAMINYL 1-PHOSPHATE TRANSFERASE-RELATED"/>
    <property type="match status" value="1"/>
</dbReference>
<keyword evidence="10" id="KW-1185">Reference proteome</keyword>
<evidence type="ECO:0000256" key="1">
    <source>
        <dbReference type="ARBA" id="ARBA00004141"/>
    </source>
</evidence>
<dbReference type="GO" id="GO:0016020">
    <property type="term" value="C:membrane"/>
    <property type="evidence" value="ECO:0007669"/>
    <property type="project" value="UniProtKB-SubCell"/>
</dbReference>
<dbReference type="EC" id="2.7.8.-" evidence="9"/>
<gene>
    <name evidence="9" type="ORF">V0288_16550</name>
</gene>
<keyword evidence="3 9" id="KW-0808">Transferase</keyword>
<comment type="similarity">
    <text evidence="2">Belongs to the bacterial sugar transferase family.</text>
</comment>
<feature type="transmembrane region" description="Helical" evidence="7">
    <location>
        <begin position="275"/>
        <end position="299"/>
    </location>
</feature>
<evidence type="ECO:0000256" key="3">
    <source>
        <dbReference type="ARBA" id="ARBA00022679"/>
    </source>
</evidence>
<sequence length="460" mass="52948">MQSLISRKTIPWFLLAGDIISLLGCLNLAFFFRLGSFIEVGTPFLYLMIGTILLGLYIADTYRLDIQIAGLWAPARVLVSLCLMFSLLGTIIYLTGWWGTTHLVGRGIWSLSLLFFTIWGVASRIFAYRGLQFALARTRWLVIGDRDKMAYLELDYRQANPLTEFVYWGEREEKKKMVVGGNSPVLLRQSVQFEVLSQQIWSGVIIDEDLETLSELTTGQLMDMRLRGVYIYKPAEFYEEFFQKIPPKLIQDDWFAFTSGFALFHNRINVKIKRLFDIVVSSFLCLLISPIAAITALAIKLDSPGPVFYSQIRTGLNGQKFKVHKFRSMRQDAEKSGARWASTTDSRITRVGKFIRLTRVDELPQFWNVLKGEMSLIGPRPERPEFDSELRQEIPYYDIRYLVKPGITGWAQVRYPYGASVEDAYQKVAYDLYYIKHYSLLLDVAIVLKTIRVIFLGKGR</sequence>
<name>A0AAW9QUG9_9CHRO</name>
<feature type="transmembrane region" description="Helical" evidence="7">
    <location>
        <begin position="107"/>
        <end position="127"/>
    </location>
</feature>
<keyword evidence="5 7" id="KW-1133">Transmembrane helix</keyword>
<organism evidence="9 10">
    <name type="scientific">Pannus brasiliensis CCIBt3594</name>
    <dbReference type="NCBI Taxonomy" id="1427578"/>
    <lineage>
        <taxon>Bacteria</taxon>
        <taxon>Bacillati</taxon>
        <taxon>Cyanobacteriota</taxon>
        <taxon>Cyanophyceae</taxon>
        <taxon>Oscillatoriophycideae</taxon>
        <taxon>Chroococcales</taxon>
        <taxon>Microcystaceae</taxon>
        <taxon>Pannus</taxon>
    </lineage>
</organism>
<evidence type="ECO:0000256" key="7">
    <source>
        <dbReference type="SAM" id="Phobius"/>
    </source>
</evidence>
<evidence type="ECO:0000256" key="2">
    <source>
        <dbReference type="ARBA" id="ARBA00006464"/>
    </source>
</evidence>
<comment type="subcellular location">
    <subcellularLocation>
        <location evidence="1">Membrane</location>
        <topology evidence="1">Multi-pass membrane protein</topology>
    </subcellularLocation>
</comment>
<feature type="transmembrane region" description="Helical" evidence="7">
    <location>
        <begin position="12"/>
        <end position="34"/>
    </location>
</feature>
<dbReference type="AlphaFoldDB" id="A0AAW9QUG9"/>
<dbReference type="RefSeq" id="WP_332866224.1">
    <property type="nucleotide sequence ID" value="NZ_JBAFSM010000034.1"/>
</dbReference>
<evidence type="ECO:0000313" key="9">
    <source>
        <dbReference type="EMBL" id="MEG3438739.1"/>
    </source>
</evidence>
<evidence type="ECO:0000313" key="10">
    <source>
        <dbReference type="Proteomes" id="UP001328733"/>
    </source>
</evidence>
<proteinExistence type="inferred from homology"/>
<dbReference type="NCBIfam" id="TIGR03025">
    <property type="entry name" value="EPS_sugtrans"/>
    <property type="match status" value="1"/>
</dbReference>
<reference evidence="9 10" key="1">
    <citation type="submission" date="2024-01" db="EMBL/GenBank/DDBJ databases">
        <title>Genomic insights into the taxonomy and metabolism of the cyanobacterium Pannus brasiliensis CCIBt3594.</title>
        <authorList>
            <person name="Machado M."/>
            <person name="Botero N.B."/>
            <person name="Andreote A.P.D."/>
            <person name="Feitosa A.M.T."/>
            <person name="Popin R."/>
            <person name="Sivonen K."/>
            <person name="Fiore M.F."/>
        </authorList>
    </citation>
    <scope>NUCLEOTIDE SEQUENCE [LARGE SCALE GENOMIC DNA]</scope>
    <source>
        <strain evidence="9 10">CCIBt3594</strain>
    </source>
</reference>
<evidence type="ECO:0000259" key="8">
    <source>
        <dbReference type="Pfam" id="PF02397"/>
    </source>
</evidence>
<keyword evidence="6 7" id="KW-0472">Membrane</keyword>
<feature type="transmembrane region" description="Helical" evidence="7">
    <location>
        <begin position="40"/>
        <end position="59"/>
    </location>
</feature>
<evidence type="ECO:0000256" key="4">
    <source>
        <dbReference type="ARBA" id="ARBA00022692"/>
    </source>
</evidence>
<keyword evidence="4 7" id="KW-0812">Transmembrane</keyword>
<dbReference type="GO" id="GO:0016780">
    <property type="term" value="F:phosphotransferase activity, for other substituted phosphate groups"/>
    <property type="evidence" value="ECO:0007669"/>
    <property type="project" value="TreeGrafter"/>
</dbReference>
<dbReference type="InterPro" id="IPR003362">
    <property type="entry name" value="Bact_transf"/>
</dbReference>
<dbReference type="PANTHER" id="PTHR30576">
    <property type="entry name" value="COLANIC BIOSYNTHESIS UDP-GLUCOSE LIPID CARRIER TRANSFERASE"/>
    <property type="match status" value="1"/>
</dbReference>
<feature type="transmembrane region" description="Helical" evidence="7">
    <location>
        <begin position="71"/>
        <end position="95"/>
    </location>
</feature>
<dbReference type="InterPro" id="IPR017475">
    <property type="entry name" value="EPS_sugar_tfrase"/>
</dbReference>
<dbReference type="Proteomes" id="UP001328733">
    <property type="component" value="Unassembled WGS sequence"/>
</dbReference>
<dbReference type="EMBL" id="JBAFSM010000034">
    <property type="protein sequence ID" value="MEG3438739.1"/>
    <property type="molecule type" value="Genomic_DNA"/>
</dbReference>
<feature type="domain" description="Bacterial sugar transferase" evidence="8">
    <location>
        <begin position="273"/>
        <end position="455"/>
    </location>
</feature>
<evidence type="ECO:0000256" key="6">
    <source>
        <dbReference type="ARBA" id="ARBA00023136"/>
    </source>
</evidence>